<dbReference type="EMBL" id="MVBO01000234">
    <property type="protein sequence ID" value="OZJ01813.1"/>
    <property type="molecule type" value="Genomic_DNA"/>
</dbReference>
<evidence type="ECO:0000256" key="2">
    <source>
        <dbReference type="ARBA" id="ARBA00022630"/>
    </source>
</evidence>
<evidence type="ECO:0000256" key="1">
    <source>
        <dbReference type="ARBA" id="ARBA00006442"/>
    </source>
</evidence>
<dbReference type="SUPFAM" id="SSF51905">
    <property type="entry name" value="FAD/NAD(P)-binding domain"/>
    <property type="match status" value="2"/>
</dbReference>
<gene>
    <name evidence="6" type="ORF">BZG36_05164</name>
</gene>
<keyword evidence="3" id="KW-0274">FAD</keyword>
<dbReference type="Pfam" id="PF07992">
    <property type="entry name" value="Pyr_redox_2"/>
    <property type="match status" value="1"/>
</dbReference>
<proteinExistence type="inferred from homology"/>
<comment type="similarity">
    <text evidence="1">Belongs to the FAD-dependent oxidoreductase family.</text>
</comment>
<dbReference type="PANTHER" id="PTHR43735:SF3">
    <property type="entry name" value="FERROPTOSIS SUPPRESSOR PROTEIN 1"/>
    <property type="match status" value="1"/>
</dbReference>
<reference evidence="6 7" key="1">
    <citation type="journal article" date="2017" name="Mycologia">
        <title>Bifiguratus adelaidae, gen. et sp. nov., a new member of Mucoromycotina in endophytic and soil-dwelling habitats.</title>
        <authorList>
            <person name="Torres-Cruz T.J."/>
            <person name="Billingsley Tobias T.L."/>
            <person name="Almatruk M."/>
            <person name="Hesse C."/>
            <person name="Kuske C.R."/>
            <person name="Desiro A."/>
            <person name="Benucci G.M."/>
            <person name="Bonito G."/>
            <person name="Stajich J.E."/>
            <person name="Dunlap C."/>
            <person name="Arnold A.E."/>
            <person name="Porras-Alfaro A."/>
        </authorList>
    </citation>
    <scope>NUCLEOTIDE SEQUENCE [LARGE SCALE GENOMIC DNA]</scope>
    <source>
        <strain evidence="6 7">AZ0501</strain>
    </source>
</reference>
<sequence length="407" mass="44530">MTQPADQPHLVVIGGGAAGLLILRQLSHSPPVPNLKLTLIDHKAFFEYTPSLIAVLFAKEEEDVDRHYHTITRDYEDVARAWKFEFIGASVEHIDQGGVRVKGQSEPICFTHLVIAVGSLWAEPWSLPSSSNLLSRQERLADLRRHRQRYLEASSVLCVGGGPLSVEIGGEILTARPQTEVTIVSSSKHLLSEVPAKVGEAAKSILCRKNAKVIVGEKAREVSSGVYETSESKERLVADLVYLGQGSRPNTAFLSNSPLFAHQLTDKGNIRVDDHLRLHDHPNIYAIGDCNSVSEPKMFYTAHMQAIYFLQAFTSQLRNEEAPAYQGVLTSQIVSLGPSRGVAYTVGLSMTGYPFKEGSKLASVAKWAVERMSMDVASTKGLGNRALYAIQHRGGTVARMGKKVGCL</sequence>
<comment type="caution">
    <text evidence="6">The sequence shown here is derived from an EMBL/GenBank/DDBJ whole genome shotgun (WGS) entry which is preliminary data.</text>
</comment>
<keyword evidence="7" id="KW-1185">Reference proteome</keyword>
<organism evidence="6 7">
    <name type="scientific">Bifiguratus adelaidae</name>
    <dbReference type="NCBI Taxonomy" id="1938954"/>
    <lineage>
        <taxon>Eukaryota</taxon>
        <taxon>Fungi</taxon>
        <taxon>Fungi incertae sedis</taxon>
        <taxon>Mucoromycota</taxon>
        <taxon>Mucoromycotina</taxon>
        <taxon>Endogonomycetes</taxon>
        <taxon>Endogonales</taxon>
        <taxon>Endogonales incertae sedis</taxon>
        <taxon>Bifiguratus</taxon>
    </lineage>
</organism>
<dbReference type="GO" id="GO:0005737">
    <property type="term" value="C:cytoplasm"/>
    <property type="evidence" value="ECO:0007669"/>
    <property type="project" value="TreeGrafter"/>
</dbReference>
<dbReference type="InterPro" id="IPR023753">
    <property type="entry name" value="FAD/NAD-binding_dom"/>
</dbReference>
<dbReference type="OrthoDB" id="202203at2759"/>
<evidence type="ECO:0000256" key="4">
    <source>
        <dbReference type="ARBA" id="ARBA00023002"/>
    </source>
</evidence>
<evidence type="ECO:0000259" key="5">
    <source>
        <dbReference type="Pfam" id="PF07992"/>
    </source>
</evidence>
<dbReference type="Proteomes" id="UP000242875">
    <property type="component" value="Unassembled WGS sequence"/>
</dbReference>
<dbReference type="Gene3D" id="3.50.50.100">
    <property type="match status" value="1"/>
</dbReference>
<evidence type="ECO:0000313" key="7">
    <source>
        <dbReference type="Proteomes" id="UP000242875"/>
    </source>
</evidence>
<dbReference type="PANTHER" id="PTHR43735">
    <property type="entry name" value="APOPTOSIS-INDUCING FACTOR 1"/>
    <property type="match status" value="1"/>
</dbReference>
<keyword evidence="4" id="KW-0560">Oxidoreductase</keyword>
<evidence type="ECO:0000256" key="3">
    <source>
        <dbReference type="ARBA" id="ARBA00022827"/>
    </source>
</evidence>
<dbReference type="InterPro" id="IPR036188">
    <property type="entry name" value="FAD/NAD-bd_sf"/>
</dbReference>
<protein>
    <recommendedName>
        <fullName evidence="5">FAD/NAD(P)-binding domain-containing protein</fullName>
    </recommendedName>
</protein>
<keyword evidence="2" id="KW-0285">Flavoprotein</keyword>
<evidence type="ECO:0000313" key="6">
    <source>
        <dbReference type="EMBL" id="OZJ01813.1"/>
    </source>
</evidence>
<dbReference type="GO" id="GO:0004174">
    <property type="term" value="F:electron-transferring-flavoprotein dehydrogenase activity"/>
    <property type="evidence" value="ECO:0007669"/>
    <property type="project" value="TreeGrafter"/>
</dbReference>
<accession>A0A261XU13</accession>
<name>A0A261XU13_9FUNG</name>
<dbReference type="PRINTS" id="PR00368">
    <property type="entry name" value="FADPNR"/>
</dbReference>
<feature type="domain" description="FAD/NAD(P)-binding" evidence="5">
    <location>
        <begin position="9"/>
        <end position="306"/>
    </location>
</feature>
<dbReference type="GO" id="GO:0050660">
    <property type="term" value="F:flavin adenine dinucleotide binding"/>
    <property type="evidence" value="ECO:0007669"/>
    <property type="project" value="TreeGrafter"/>
</dbReference>
<dbReference type="AlphaFoldDB" id="A0A261XU13"/>
<dbReference type="PRINTS" id="PR00411">
    <property type="entry name" value="PNDRDTASEI"/>
</dbReference>